<protein>
    <submittedName>
        <fullName evidence="3">Uncharacterized protein</fullName>
    </submittedName>
</protein>
<evidence type="ECO:0000256" key="1">
    <source>
        <dbReference type="SAM" id="MobiDB-lite"/>
    </source>
</evidence>
<feature type="signal peptide" evidence="2">
    <location>
        <begin position="1"/>
        <end position="24"/>
    </location>
</feature>
<feature type="compositionally biased region" description="Basic and acidic residues" evidence="1">
    <location>
        <begin position="34"/>
        <end position="52"/>
    </location>
</feature>
<name>A0A2C8FBV1_9BACT</name>
<proteinExistence type="predicted"/>
<organism evidence="3 4">
    <name type="scientific">Pseudodesulfovibrio profundus</name>
    <dbReference type="NCBI Taxonomy" id="57320"/>
    <lineage>
        <taxon>Bacteria</taxon>
        <taxon>Pseudomonadati</taxon>
        <taxon>Thermodesulfobacteriota</taxon>
        <taxon>Desulfovibrionia</taxon>
        <taxon>Desulfovibrionales</taxon>
        <taxon>Desulfovibrionaceae</taxon>
    </lineage>
</organism>
<dbReference type="AlphaFoldDB" id="A0A2C8FBV1"/>
<dbReference type="KEGG" id="pprf:DPRO_2740"/>
<gene>
    <name evidence="3" type="ORF">DPRO_2740</name>
</gene>
<sequence>MRHIWKNLLLAVTVVILTASLGFAAKFENKDTAKNRKDNTFGTHPDEGRQKETSVTTDEDGNTVIRSKPDKREQEDWYDKIIITVDPEVKIEDK</sequence>
<keyword evidence="4" id="KW-1185">Reference proteome</keyword>
<evidence type="ECO:0000256" key="2">
    <source>
        <dbReference type="SAM" id="SignalP"/>
    </source>
</evidence>
<evidence type="ECO:0000313" key="3">
    <source>
        <dbReference type="EMBL" id="SOB59650.1"/>
    </source>
</evidence>
<feature type="region of interest" description="Disordered" evidence="1">
    <location>
        <begin position="34"/>
        <end position="72"/>
    </location>
</feature>
<evidence type="ECO:0000313" key="4">
    <source>
        <dbReference type="Proteomes" id="UP000219215"/>
    </source>
</evidence>
<dbReference type="Proteomes" id="UP000219215">
    <property type="component" value="Chromosome DPRO"/>
</dbReference>
<feature type="chain" id="PRO_5012812906" evidence="2">
    <location>
        <begin position="25"/>
        <end position="94"/>
    </location>
</feature>
<dbReference type="OrthoDB" id="5460674at2"/>
<dbReference type="RefSeq" id="WP_097012494.1">
    <property type="nucleotide sequence ID" value="NZ_LT907975.1"/>
</dbReference>
<accession>A0A2C8FBV1</accession>
<keyword evidence="2" id="KW-0732">Signal</keyword>
<dbReference type="EMBL" id="LT907975">
    <property type="protein sequence ID" value="SOB59650.1"/>
    <property type="molecule type" value="Genomic_DNA"/>
</dbReference>
<reference evidence="4" key="1">
    <citation type="submission" date="2017-09" db="EMBL/GenBank/DDBJ databases">
        <authorList>
            <person name="Regsiter A."/>
            <person name="William W."/>
        </authorList>
    </citation>
    <scope>NUCLEOTIDE SEQUENCE [LARGE SCALE GENOMIC DNA]</scope>
    <source>
        <strain evidence="4">500-1</strain>
    </source>
</reference>